<dbReference type="SUPFAM" id="SSF158639">
    <property type="entry name" value="ENT-like"/>
    <property type="match status" value="1"/>
</dbReference>
<comment type="subcellular location">
    <subcellularLocation>
        <location evidence="1">Nucleus</location>
    </subcellularLocation>
</comment>
<dbReference type="Gene3D" id="1.10.1240.40">
    <property type="entry name" value="ENT domain"/>
    <property type="match status" value="1"/>
</dbReference>
<dbReference type="InterPro" id="IPR033485">
    <property type="entry name" value="EMSY-LIKE_plant"/>
</dbReference>
<dbReference type="SMART" id="SM01191">
    <property type="entry name" value="ENT"/>
    <property type="match status" value="1"/>
</dbReference>
<name>A0A1D6ES47_MAIZE</name>
<dbReference type="PROSITE" id="PS51138">
    <property type="entry name" value="ENT"/>
    <property type="match status" value="1"/>
</dbReference>
<dbReference type="PANTHER" id="PTHR33432">
    <property type="entry name" value="PROTEIN EMSY-LIKE 4"/>
    <property type="match status" value="1"/>
</dbReference>
<dbReference type="IntAct" id="A0A1D6ES47">
    <property type="interactions" value="5"/>
</dbReference>
<dbReference type="SUPFAM" id="SSF63748">
    <property type="entry name" value="Tudor/PWWP/MBT"/>
    <property type="match status" value="1"/>
</dbReference>
<dbReference type="ExpressionAtlas" id="A0A1D6ES47">
    <property type="expression patterns" value="baseline and differential"/>
</dbReference>
<dbReference type="FunFam" id="1.10.1240.40:FF:000002">
    <property type="entry name" value="ENT domain containing protein"/>
    <property type="match status" value="1"/>
</dbReference>
<dbReference type="FunCoup" id="A0A1D6ES47">
    <property type="interactions" value="5"/>
</dbReference>
<dbReference type="GO" id="GO:0050832">
    <property type="term" value="P:defense response to fungus"/>
    <property type="evidence" value="ECO:0007669"/>
    <property type="project" value="InterPro"/>
</dbReference>
<dbReference type="Pfam" id="PF03735">
    <property type="entry name" value="ENT"/>
    <property type="match status" value="1"/>
</dbReference>
<feature type="region of interest" description="Disordered" evidence="3">
    <location>
        <begin position="478"/>
        <end position="505"/>
    </location>
</feature>
<dbReference type="InterPro" id="IPR005491">
    <property type="entry name" value="ENT_dom"/>
</dbReference>
<accession>A0A1D6ES47</accession>
<evidence type="ECO:0000256" key="2">
    <source>
        <dbReference type="ARBA" id="ARBA00023242"/>
    </source>
</evidence>
<dbReference type="InterPro" id="IPR036142">
    <property type="entry name" value="ENT_dom-like_sf"/>
</dbReference>
<evidence type="ECO:0000313" key="4">
    <source>
        <dbReference type="EMBL" id="ONM22567.1"/>
    </source>
</evidence>
<evidence type="ECO:0000256" key="3">
    <source>
        <dbReference type="SAM" id="MobiDB-lite"/>
    </source>
</evidence>
<dbReference type="GO" id="GO:0005634">
    <property type="term" value="C:nucleus"/>
    <property type="evidence" value="ECO:0007669"/>
    <property type="project" value="UniProtKB-SubCell"/>
</dbReference>
<dbReference type="EMBL" id="CM007648">
    <property type="protein sequence ID" value="ONM22567.1"/>
    <property type="molecule type" value="Genomic_DNA"/>
</dbReference>
<sequence>MLMEASKVESAWASRPSDGLNWKRESVTRRRQAPVGLRLRLSANMDKGVAPAVSMLDSKLVAVAPAAVGVAVSYRQRTRWCLDPAGVLQVLTVRLSRCFRRGYEGGGIQPLRQQRIGSSPFIVGTDDDLPPAQNRGLRGRSFSGNVVASAGAFPYMRANNDLESEIHRVEQDAYTGILRAFKVQSDAISWEKESLITELRKELRVSDEEHRELLNKVNEDGTIRRMRELRQAGGSPSGLHHGNMVLYGAEPGSTTKRQRASHSIPLQSAGLQSPMMPSHSVSSAKWGPLQARGTKARTPIPLALPSVDPSSLINHKVYTRWPEDNNFYEATITRYNPVTGEHGLVYDMGTQAESWESVRLCDMAPEDIRWGFDGHLSNRDVWSPSGPMLMRHMTNNGAMAGSIKGRGRLSINETIKDYAPPENGTNRNFDHVDIPNTGSVVMEVKRVLFNPNMPEIEKARKLLKDQEQSLLDAIARLDEASDSDNEDMAMEGRMGSAGERNGITT</sequence>
<dbReference type="AlphaFoldDB" id="A0A1D6ES47"/>
<gene>
    <name evidence="4" type="ORF">ZEAMMB73_Zm00001d006030</name>
</gene>
<feature type="compositionally biased region" description="Acidic residues" evidence="3">
    <location>
        <begin position="480"/>
        <end position="489"/>
    </location>
</feature>
<reference evidence="4" key="1">
    <citation type="submission" date="2015-12" db="EMBL/GenBank/DDBJ databases">
        <title>Update maize B73 reference genome by single molecule sequencing technologies.</title>
        <authorList>
            <consortium name="Maize Genome Sequencing Project"/>
            <person name="Ware D."/>
        </authorList>
    </citation>
    <scope>NUCLEOTIDE SEQUENCE [LARGE SCALE GENOMIC DNA]</scope>
    <source>
        <tissue evidence="4">Seedling</tissue>
    </source>
</reference>
<evidence type="ECO:0000256" key="1">
    <source>
        <dbReference type="ARBA" id="ARBA00004123"/>
    </source>
</evidence>
<proteinExistence type="predicted"/>
<dbReference type="InParanoid" id="A0A1D6ES47"/>
<dbReference type="SMR" id="A0A1D6ES47"/>
<dbReference type="CDD" id="cd20404">
    <property type="entry name" value="Tudor_Agenet_AtEML-like"/>
    <property type="match status" value="1"/>
</dbReference>
<dbReference type="PANTHER" id="PTHR33432:SF31">
    <property type="entry name" value="OS04G0659400 PROTEIN"/>
    <property type="match status" value="1"/>
</dbReference>
<keyword evidence="2" id="KW-0539">Nucleus</keyword>
<organism evidence="4">
    <name type="scientific">Zea mays</name>
    <name type="common">Maize</name>
    <dbReference type="NCBI Taxonomy" id="4577"/>
    <lineage>
        <taxon>Eukaryota</taxon>
        <taxon>Viridiplantae</taxon>
        <taxon>Streptophyta</taxon>
        <taxon>Embryophyta</taxon>
        <taxon>Tracheophyta</taxon>
        <taxon>Spermatophyta</taxon>
        <taxon>Magnoliopsida</taxon>
        <taxon>Liliopsida</taxon>
        <taxon>Poales</taxon>
        <taxon>Poaceae</taxon>
        <taxon>PACMAD clade</taxon>
        <taxon>Panicoideae</taxon>
        <taxon>Andropogonodae</taxon>
        <taxon>Andropogoneae</taxon>
        <taxon>Tripsacinae</taxon>
        <taxon>Zea</taxon>
    </lineage>
</organism>
<protein>
    <submittedName>
        <fullName evidence="4">ENT domain containing protein</fullName>
    </submittedName>
</protein>